<reference evidence="3" key="2">
    <citation type="submission" date="2020-09" db="EMBL/GenBank/DDBJ databases">
        <authorList>
            <person name="Sun Q."/>
            <person name="Ohkuma M."/>
        </authorList>
    </citation>
    <scope>NUCLEOTIDE SEQUENCE</scope>
    <source>
        <strain evidence="3">JCM 10088</strain>
    </source>
</reference>
<evidence type="ECO:0000256" key="2">
    <source>
        <dbReference type="ARBA" id="ARBA00023277"/>
    </source>
</evidence>
<keyword evidence="4" id="KW-1185">Reference proteome</keyword>
<dbReference type="PANTHER" id="PTHR36120:SF1">
    <property type="entry name" value="L-FUCOSE ISOMERASE C-TERMINAL DOMAIN-CONTAINING PROTEIN"/>
    <property type="match status" value="1"/>
</dbReference>
<comment type="caution">
    <text evidence="3">The sequence shown here is derived from an EMBL/GenBank/DDBJ whole genome shotgun (WGS) entry which is preliminary data.</text>
</comment>
<protein>
    <recommendedName>
        <fullName evidence="5">Fucose isomerase</fullName>
    </recommendedName>
</protein>
<evidence type="ECO:0000313" key="4">
    <source>
        <dbReference type="Proteomes" id="UP000610960"/>
    </source>
</evidence>
<accession>A0A830GV52</accession>
<dbReference type="RefSeq" id="WP_188596374.1">
    <property type="nucleotide sequence ID" value="NZ_BMNL01000002.1"/>
</dbReference>
<dbReference type="GO" id="GO:0005737">
    <property type="term" value="C:cytoplasm"/>
    <property type="evidence" value="ECO:0007669"/>
    <property type="project" value="InterPro"/>
</dbReference>
<dbReference type="GO" id="GO:0005996">
    <property type="term" value="P:monosaccharide metabolic process"/>
    <property type="evidence" value="ECO:0007669"/>
    <property type="project" value="InterPro"/>
</dbReference>
<dbReference type="AlphaFoldDB" id="A0A830GV52"/>
<dbReference type="InterPro" id="IPR009015">
    <property type="entry name" value="Fucose_isomerase_N/cen_sf"/>
</dbReference>
<dbReference type="GO" id="GO:0016861">
    <property type="term" value="F:intramolecular oxidoreductase activity, interconverting aldoses and ketoses"/>
    <property type="evidence" value="ECO:0007669"/>
    <property type="project" value="InterPro"/>
</dbReference>
<dbReference type="OrthoDB" id="25958at2157"/>
<keyword evidence="1" id="KW-0413">Isomerase</keyword>
<organism evidence="3 4">
    <name type="scientific">Thermocladium modestius</name>
    <dbReference type="NCBI Taxonomy" id="62609"/>
    <lineage>
        <taxon>Archaea</taxon>
        <taxon>Thermoproteota</taxon>
        <taxon>Thermoprotei</taxon>
        <taxon>Thermoproteales</taxon>
        <taxon>Thermoproteaceae</taxon>
        <taxon>Thermocladium</taxon>
    </lineage>
</organism>
<name>A0A830GV52_9CREN</name>
<evidence type="ECO:0000313" key="3">
    <source>
        <dbReference type="EMBL" id="GGP20864.1"/>
    </source>
</evidence>
<sequence>MIEIPVAFIDPPTGDLGGPPGSINRLEQEAGEAMKRLAELYPGVRFREHHVRSMADVEEFLEEEAGAVGYLVFSLNSIVGLLDPIAMSGKPTVVIAEAYGGAGEALLGVNRPRGSGRAIAVYTRNPVSDWALGRVKHLIALARLRESRVLYIVSPTSKSHITWQFPLSTDLYSVFRSVEAITGASPIVMDAEEFRSKYMDPVGEEEAGAVMKAWIEGAMAVEERDLSEVLNSARLYLAMRRAAEELGAAAVAVDCISLYNSGLLRAWPCLGYMQLWYDGVAPVCEADPYSAIPILIGKYLLGRNGFVVNVGMDEEAGEFIYHHCYAPTNPHGGRPEAGYVITTAHLGSKHASIHVKLPVGEPVTAVGFNPEERELYIHVSNAFINEHRPEACATKLVARGDVRAAAGNWRSRGGWHRVILYGDHSAELEEFAALLGLRVVREA</sequence>
<reference evidence="3" key="1">
    <citation type="journal article" date="2014" name="Int. J. Syst. Evol. Microbiol.">
        <title>Complete genome sequence of Corynebacterium casei LMG S-19264T (=DSM 44701T), isolated from a smear-ripened cheese.</title>
        <authorList>
            <consortium name="US DOE Joint Genome Institute (JGI-PGF)"/>
            <person name="Walter F."/>
            <person name="Albersmeier A."/>
            <person name="Kalinowski J."/>
            <person name="Ruckert C."/>
        </authorList>
    </citation>
    <scope>NUCLEOTIDE SEQUENCE</scope>
    <source>
        <strain evidence="3">JCM 10088</strain>
    </source>
</reference>
<proteinExistence type="predicted"/>
<keyword evidence="2" id="KW-0119">Carbohydrate metabolism</keyword>
<evidence type="ECO:0000256" key="1">
    <source>
        <dbReference type="ARBA" id="ARBA00023235"/>
    </source>
</evidence>
<evidence type="ECO:0008006" key="5">
    <source>
        <dbReference type="Google" id="ProtNLM"/>
    </source>
</evidence>
<dbReference type="Proteomes" id="UP000610960">
    <property type="component" value="Unassembled WGS sequence"/>
</dbReference>
<dbReference type="EMBL" id="BMNL01000002">
    <property type="protein sequence ID" value="GGP20864.1"/>
    <property type="molecule type" value="Genomic_DNA"/>
</dbReference>
<dbReference type="SUPFAM" id="SSF53743">
    <property type="entry name" value="FucI/AraA N-terminal and middle domains"/>
    <property type="match status" value="1"/>
</dbReference>
<gene>
    <name evidence="3" type="ORF">GCM10007981_10660</name>
</gene>
<dbReference type="PANTHER" id="PTHR36120">
    <property type="entry name" value="FUCOSE ISOMERASE"/>
    <property type="match status" value="1"/>
</dbReference>